<sequence>MRVARQRVLVHLNSLELGGTQLNALDLAREVANHGFESVLIGDSKTLPSGPSLLDVARKHGTRIHVYDASDSMVVRARQLDRLAQEHSVDIVHVYGTWDSGARSTYWGPARFGRRPWLQTVYEMEVHPTVKCHMPLVIGTEYLRDELQARPGGTVLVRPPVDMAADRPCTRAGNRFRHEQRLSGLLIGVVSRLDPVMKAVPIEVAMQTVEQLNVEATLVVVGTGRDATRLERLGDAVNHRVGRRAVVFVGAMADPRPAYQAADIMLGMGGSAARSLAFHKPLVVQGESGWSCRFDESSAAMLARNSYWSSTVVTDAVGMLASQLQPLIDRQEYRARLGDFGRRFAEETFGLTAMGQRLAETYRAAGRYGVLDWASDIGPELRSVVRKVVGHRGQDAR</sequence>
<accession>A0A3D9V3B7</accession>
<reference evidence="1 2" key="1">
    <citation type="submission" date="2018-08" db="EMBL/GenBank/DDBJ databases">
        <title>Sequencing the genomes of 1000 actinobacteria strains.</title>
        <authorList>
            <person name="Klenk H.-P."/>
        </authorList>
    </citation>
    <scope>NUCLEOTIDE SEQUENCE [LARGE SCALE GENOMIC DNA]</scope>
    <source>
        <strain evidence="1 2">DSM 22967</strain>
    </source>
</reference>
<keyword evidence="2" id="KW-1185">Reference proteome</keyword>
<name>A0A3D9V3B7_9MICO</name>
<dbReference type="AlphaFoldDB" id="A0A3D9V3B7"/>
<protein>
    <recommendedName>
        <fullName evidence="3">Glycosyltransferase involved in cell wall biosynthesis</fullName>
    </recommendedName>
</protein>
<dbReference type="Gene3D" id="3.40.50.2000">
    <property type="entry name" value="Glycogen Phosphorylase B"/>
    <property type="match status" value="2"/>
</dbReference>
<dbReference type="SUPFAM" id="SSF53756">
    <property type="entry name" value="UDP-Glycosyltransferase/glycogen phosphorylase"/>
    <property type="match status" value="1"/>
</dbReference>
<evidence type="ECO:0000313" key="1">
    <source>
        <dbReference type="EMBL" id="REF31641.1"/>
    </source>
</evidence>
<dbReference type="PANTHER" id="PTHR12526:SF630">
    <property type="entry name" value="GLYCOSYLTRANSFERASE"/>
    <property type="match status" value="1"/>
</dbReference>
<proteinExistence type="predicted"/>
<dbReference type="Proteomes" id="UP000256253">
    <property type="component" value="Unassembled WGS sequence"/>
</dbReference>
<gene>
    <name evidence="1" type="ORF">DFJ65_2713</name>
</gene>
<comment type="caution">
    <text evidence="1">The sequence shown here is derived from an EMBL/GenBank/DDBJ whole genome shotgun (WGS) entry which is preliminary data.</text>
</comment>
<evidence type="ECO:0000313" key="2">
    <source>
        <dbReference type="Proteomes" id="UP000256253"/>
    </source>
</evidence>
<evidence type="ECO:0008006" key="3">
    <source>
        <dbReference type="Google" id="ProtNLM"/>
    </source>
</evidence>
<dbReference type="PANTHER" id="PTHR12526">
    <property type="entry name" value="GLYCOSYLTRANSFERASE"/>
    <property type="match status" value="1"/>
</dbReference>
<organism evidence="1 2">
    <name type="scientific">Calidifontibacter indicus</name>
    <dbReference type="NCBI Taxonomy" id="419650"/>
    <lineage>
        <taxon>Bacteria</taxon>
        <taxon>Bacillati</taxon>
        <taxon>Actinomycetota</taxon>
        <taxon>Actinomycetes</taxon>
        <taxon>Micrococcales</taxon>
        <taxon>Dermacoccaceae</taxon>
        <taxon>Calidifontibacter</taxon>
    </lineage>
</organism>
<dbReference type="EMBL" id="QTUA01000001">
    <property type="protein sequence ID" value="REF31641.1"/>
    <property type="molecule type" value="Genomic_DNA"/>
</dbReference>